<dbReference type="PANTHER" id="PTHR37292">
    <property type="entry name" value="VNG6097C"/>
    <property type="match status" value="1"/>
</dbReference>
<evidence type="ECO:0008006" key="2">
    <source>
        <dbReference type="Google" id="ProtNLM"/>
    </source>
</evidence>
<sequence>LCSGIELKGNLLGKSSSLHVHHIFPKALLYKAGYNQTDINALANMCFLTAECNIKISDSDPSDYMPKSAAEQPGALESQWITTDPALWRVDRFHDFLADRRERLAKATNQFLESLYEGHMPFEQEPMPDGFAPIAVTTEDEVDDENATVLKLVTDNGLAAPEVDGEVSDQETGDTIATADLLWRSGVQEGLTEPIALIRNLDSDTTTSLNDAGYRVFSTNTRFVWYLESQLGLDLDGD</sequence>
<organism evidence="1">
    <name type="scientific">marine metagenome</name>
    <dbReference type="NCBI Taxonomy" id="408172"/>
    <lineage>
        <taxon>unclassified sequences</taxon>
        <taxon>metagenomes</taxon>
        <taxon>ecological metagenomes</taxon>
    </lineage>
</organism>
<evidence type="ECO:0000313" key="1">
    <source>
        <dbReference type="EMBL" id="SVE37654.1"/>
    </source>
</evidence>
<reference evidence="1" key="1">
    <citation type="submission" date="2018-05" db="EMBL/GenBank/DDBJ databases">
        <authorList>
            <person name="Lanie J.A."/>
            <person name="Ng W.-L."/>
            <person name="Kazmierczak K.M."/>
            <person name="Andrzejewski T.M."/>
            <person name="Davidsen T.M."/>
            <person name="Wayne K.J."/>
            <person name="Tettelin H."/>
            <person name="Glass J.I."/>
            <person name="Rusch D."/>
            <person name="Podicherti R."/>
            <person name="Tsui H.-C.T."/>
            <person name="Winkler M.E."/>
        </authorList>
    </citation>
    <scope>NUCLEOTIDE SEQUENCE</scope>
</reference>
<accession>A0A383D014</accession>
<dbReference type="EMBL" id="UINC01213051">
    <property type="protein sequence ID" value="SVE37654.1"/>
    <property type="molecule type" value="Genomic_DNA"/>
</dbReference>
<feature type="non-terminal residue" evidence="1">
    <location>
        <position position="238"/>
    </location>
</feature>
<proteinExistence type="predicted"/>
<feature type="non-terminal residue" evidence="1">
    <location>
        <position position="1"/>
    </location>
</feature>
<dbReference type="PANTHER" id="PTHR37292:SF2">
    <property type="entry name" value="DUF262 DOMAIN-CONTAINING PROTEIN"/>
    <property type="match status" value="1"/>
</dbReference>
<protein>
    <recommendedName>
        <fullName evidence="2">DUF1524 domain-containing protein</fullName>
    </recommendedName>
</protein>
<name>A0A383D014_9ZZZZ</name>
<gene>
    <name evidence="1" type="ORF">METZ01_LOCUS490508</name>
</gene>
<dbReference type="AlphaFoldDB" id="A0A383D014"/>